<sequence>MHLYVFIIVELYFERKKLALYISCIPLAFIKLRVYRSKLTFYIIIKNNIYRNLLFMICRQEKQLKYVFLPNLQNLNGIIISTSYIFHIFGYCQAYDSSAEYLYHYSLLQLVVPEWLVPALLILLSQLSLDHRCSDVAAPFYFLGCLYKYGPILLVNSRSKELNSISNVQVCRISLDNMVFYRESTDLKKVKTNQVEHFLRCLIECQVILDAWSQALAFIMEAPELMDVADVTECLGHYHKLHQLVEAIEEKEASISEDISSFSPALTSTWSATHLVQCLTEAQPEVLDNSVDISVSSDDVLSDASIAEEPMSSEEINMNGSSQNYLFLNGNARDWPLSQCMVLRMQRKNTCKTINHEQKSLFKTTKEMKIDGTFGIIKKPHYQLLSVHAVYNNLQDDQKANGTSIMYIRIRSMILTLLTIRTNNQVESWNRHIFEQALCRYGFLYHG</sequence>
<name>A0AAV2SV48_MEGNR</name>
<dbReference type="AlphaFoldDB" id="A0AAV2SV48"/>
<dbReference type="EMBL" id="CAXKWB010148338">
    <property type="protein sequence ID" value="CAL4247637.1"/>
    <property type="molecule type" value="Genomic_DNA"/>
</dbReference>
<reference evidence="1 2" key="1">
    <citation type="submission" date="2024-05" db="EMBL/GenBank/DDBJ databases">
        <authorList>
            <person name="Wallberg A."/>
        </authorList>
    </citation>
    <scope>NUCLEOTIDE SEQUENCE [LARGE SCALE GENOMIC DNA]</scope>
</reference>
<evidence type="ECO:0008006" key="3">
    <source>
        <dbReference type="Google" id="ProtNLM"/>
    </source>
</evidence>
<evidence type="ECO:0000313" key="2">
    <source>
        <dbReference type="Proteomes" id="UP001497623"/>
    </source>
</evidence>
<dbReference type="Proteomes" id="UP001497623">
    <property type="component" value="Unassembled WGS sequence"/>
</dbReference>
<keyword evidence="2" id="KW-1185">Reference proteome</keyword>
<comment type="caution">
    <text evidence="1">The sequence shown here is derived from an EMBL/GenBank/DDBJ whole genome shotgun (WGS) entry which is preliminary data.</text>
</comment>
<evidence type="ECO:0000313" key="1">
    <source>
        <dbReference type="EMBL" id="CAL4247637.1"/>
    </source>
</evidence>
<protein>
    <recommendedName>
        <fullName evidence="3">Odorant receptor</fullName>
    </recommendedName>
</protein>
<organism evidence="1 2">
    <name type="scientific">Meganyctiphanes norvegica</name>
    <name type="common">Northern krill</name>
    <name type="synonym">Thysanopoda norvegica</name>
    <dbReference type="NCBI Taxonomy" id="48144"/>
    <lineage>
        <taxon>Eukaryota</taxon>
        <taxon>Metazoa</taxon>
        <taxon>Ecdysozoa</taxon>
        <taxon>Arthropoda</taxon>
        <taxon>Crustacea</taxon>
        <taxon>Multicrustacea</taxon>
        <taxon>Malacostraca</taxon>
        <taxon>Eumalacostraca</taxon>
        <taxon>Eucarida</taxon>
        <taxon>Euphausiacea</taxon>
        <taxon>Euphausiidae</taxon>
        <taxon>Meganyctiphanes</taxon>
    </lineage>
</organism>
<proteinExistence type="predicted"/>
<gene>
    <name evidence="1" type="ORF">MNOR_LOCUS41313</name>
</gene>
<accession>A0AAV2SV48</accession>